<dbReference type="RefSeq" id="XP_004258038.1">
    <property type="nucleotide sequence ID" value="XM_004257990.1"/>
</dbReference>
<reference evidence="2 3" key="1">
    <citation type="submission" date="2012-10" db="EMBL/GenBank/DDBJ databases">
        <authorList>
            <person name="Zafar N."/>
            <person name="Inman J."/>
            <person name="Hall N."/>
            <person name="Lorenzi H."/>
            <person name="Caler E."/>
        </authorList>
    </citation>
    <scope>NUCLEOTIDE SEQUENCE [LARGE SCALE GENOMIC DNA]</scope>
    <source>
        <strain evidence="2 3">IP1</strain>
    </source>
</reference>
<feature type="compositionally biased region" description="Basic and acidic residues" evidence="1">
    <location>
        <begin position="420"/>
        <end position="454"/>
    </location>
</feature>
<feature type="compositionally biased region" description="Basic and acidic residues" evidence="1">
    <location>
        <begin position="506"/>
        <end position="517"/>
    </location>
</feature>
<dbReference type="GeneID" id="14890355"/>
<feature type="region of interest" description="Disordered" evidence="1">
    <location>
        <begin position="575"/>
        <end position="607"/>
    </location>
</feature>
<proteinExistence type="predicted"/>
<feature type="compositionally biased region" description="Basic residues" evidence="1">
    <location>
        <begin position="485"/>
        <end position="495"/>
    </location>
</feature>
<dbReference type="KEGG" id="eiv:EIN_152440"/>
<protein>
    <submittedName>
        <fullName evidence="2">Uncharacterized protein</fullName>
    </submittedName>
</protein>
<feature type="region of interest" description="Disordered" evidence="1">
    <location>
        <begin position="411"/>
        <end position="455"/>
    </location>
</feature>
<dbReference type="OMA" id="KNDAPRI"/>
<feature type="compositionally biased region" description="Basic and acidic residues" evidence="1">
    <location>
        <begin position="532"/>
        <end position="554"/>
    </location>
</feature>
<feature type="region of interest" description="Disordered" evidence="1">
    <location>
        <begin position="476"/>
        <end position="562"/>
    </location>
</feature>
<evidence type="ECO:0000256" key="1">
    <source>
        <dbReference type="SAM" id="MobiDB-lite"/>
    </source>
</evidence>
<accession>A0A0A1U8U4</accession>
<evidence type="ECO:0000313" key="3">
    <source>
        <dbReference type="Proteomes" id="UP000014680"/>
    </source>
</evidence>
<feature type="compositionally biased region" description="Basic and acidic residues" evidence="1">
    <location>
        <begin position="591"/>
        <end position="601"/>
    </location>
</feature>
<dbReference type="VEuPathDB" id="AmoebaDB:EIN_152440"/>
<keyword evidence="3" id="KW-1185">Reference proteome</keyword>
<gene>
    <name evidence="2" type="ORF">EIN_152440</name>
</gene>
<organism evidence="2 3">
    <name type="scientific">Entamoeba invadens IP1</name>
    <dbReference type="NCBI Taxonomy" id="370355"/>
    <lineage>
        <taxon>Eukaryota</taxon>
        <taxon>Amoebozoa</taxon>
        <taxon>Evosea</taxon>
        <taxon>Archamoebae</taxon>
        <taxon>Mastigamoebida</taxon>
        <taxon>Entamoebidae</taxon>
        <taxon>Entamoeba</taxon>
    </lineage>
</organism>
<dbReference type="AlphaFoldDB" id="A0A0A1U8U4"/>
<evidence type="ECO:0000313" key="2">
    <source>
        <dbReference type="EMBL" id="ELP91267.1"/>
    </source>
</evidence>
<name>A0A0A1U8U4_ENTIV</name>
<dbReference type="Proteomes" id="UP000014680">
    <property type="component" value="Unassembled WGS sequence"/>
</dbReference>
<dbReference type="OrthoDB" id="27831at2759"/>
<sequence length="607" mass="70004">MSKKQPTIPVKNDAPRIILQNEPILLEIEKKLNLAPGSLRFESQKYITCPSDPTKLKQVSPFLKEQFKQFVFFTVKTQYETNVQLVLTHYLNLQARYPNLSDLRFALLNDNEARHQCEFLIYGKKQPSLEKIKGMIAKDSLNYFEEFTKFTSHPQIVQKNYFKVFNLVDQYFLTTIPQDFNENTIPQVYGLKGNMKEFKKAVEKIENETFEIVKIKTTHPIDEVTKLYFDEQFYNLLSKVMKVLPSFWCVFIQSGKTNVCELHVEKQFTANLVLLLSAFFEGVQQTVMHENINDDDYVKFKQYATDHPLPYNASYTLTKTKTKKEAKQNLVFVITTNQDINPVCHTDYKEKFVDFFSISLTRQPTPPLPQNDISKAITADTNFENTQPPVPVMRPSLPRITYSFTVNEEADKKERLQKKEKKEKQEKLEQESTEKETNDIENKEEKGDDKKDDFVITDNEVISQISTIDDLFATVEEQRPPVAHRPVRAGTRKAPSKNLINKQKKMRTETTSKDEKNNPTVVLPGSTTPEVNTKDKGKKDKDVKKKGKDAKEDVEPQIAPKKIIGTGMGGMVITQADLKKQLSKSGSVPAKKNEEKKDDKKKDKKKK</sequence>
<dbReference type="EMBL" id="KB206474">
    <property type="protein sequence ID" value="ELP91267.1"/>
    <property type="molecule type" value="Genomic_DNA"/>
</dbReference>